<dbReference type="Proteomes" id="UP000183954">
    <property type="component" value="Unassembled WGS sequence"/>
</dbReference>
<keyword evidence="3" id="KW-1185">Reference proteome</keyword>
<keyword evidence="1" id="KW-0472">Membrane</keyword>
<keyword evidence="1" id="KW-1133">Transmembrane helix</keyword>
<dbReference type="AlphaFoldDB" id="A0A1M5Y0K1"/>
<dbReference type="RefSeq" id="WP_143187605.1">
    <property type="nucleotide sequence ID" value="NZ_FQXJ01000007.1"/>
</dbReference>
<evidence type="ECO:0000256" key="1">
    <source>
        <dbReference type="SAM" id="Phobius"/>
    </source>
</evidence>
<organism evidence="2 3">
    <name type="scientific">Desulfosporosinus lacus DSM 15449</name>
    <dbReference type="NCBI Taxonomy" id="1121420"/>
    <lineage>
        <taxon>Bacteria</taxon>
        <taxon>Bacillati</taxon>
        <taxon>Bacillota</taxon>
        <taxon>Clostridia</taxon>
        <taxon>Eubacteriales</taxon>
        <taxon>Desulfitobacteriaceae</taxon>
        <taxon>Desulfosporosinus</taxon>
    </lineage>
</organism>
<evidence type="ECO:0000313" key="3">
    <source>
        <dbReference type="Proteomes" id="UP000183954"/>
    </source>
</evidence>
<protein>
    <submittedName>
        <fullName evidence="2">Uncharacterized protein</fullName>
    </submittedName>
</protein>
<sequence length="111" mass="13155">MSVYRITQLSQSEGTDELADRYDAGNQHFSLYHSQTIDFTGICTDYKNVSNSEVFKLFQTSLSVKIQRKERFFEKIHFEKRKISFSFSLASSGYLFSRPLFLVFFEPEYRF</sequence>
<feature type="transmembrane region" description="Helical" evidence="1">
    <location>
        <begin position="85"/>
        <end position="105"/>
    </location>
</feature>
<gene>
    <name evidence="2" type="ORF">SAMN02746098_02166</name>
</gene>
<name>A0A1M5Y0K1_9FIRM</name>
<keyword evidence="1" id="KW-0812">Transmembrane</keyword>
<dbReference type="EMBL" id="FQXJ01000007">
    <property type="protein sequence ID" value="SHI05469.1"/>
    <property type="molecule type" value="Genomic_DNA"/>
</dbReference>
<accession>A0A1M5Y0K1</accession>
<reference evidence="3" key="1">
    <citation type="submission" date="2016-11" db="EMBL/GenBank/DDBJ databases">
        <authorList>
            <person name="Varghese N."/>
            <person name="Submissions S."/>
        </authorList>
    </citation>
    <scope>NUCLEOTIDE SEQUENCE [LARGE SCALE GENOMIC DNA]</scope>
    <source>
        <strain evidence="3">DSM 15449</strain>
    </source>
</reference>
<proteinExistence type="predicted"/>
<evidence type="ECO:0000313" key="2">
    <source>
        <dbReference type="EMBL" id="SHI05469.1"/>
    </source>
</evidence>